<feature type="domain" description="Exoribonuclease phosphorolytic" evidence="12">
    <location>
        <begin position="605"/>
        <end position="793"/>
    </location>
</feature>
<keyword evidence="4" id="KW-0963">Cytoplasm</keyword>
<dbReference type="PRINTS" id="PR00111">
    <property type="entry name" value="ABHYDROLASE"/>
</dbReference>
<organism evidence="13 14">
    <name type="scientific">Echria macrotheca</name>
    <dbReference type="NCBI Taxonomy" id="438768"/>
    <lineage>
        <taxon>Eukaryota</taxon>
        <taxon>Fungi</taxon>
        <taxon>Dikarya</taxon>
        <taxon>Ascomycota</taxon>
        <taxon>Pezizomycotina</taxon>
        <taxon>Sordariomycetes</taxon>
        <taxon>Sordariomycetidae</taxon>
        <taxon>Sordariales</taxon>
        <taxon>Schizotheciaceae</taxon>
        <taxon>Echria</taxon>
    </lineage>
</organism>
<gene>
    <name evidence="13" type="ORF">QBC47DRAFT_358472</name>
</gene>
<keyword evidence="14" id="KW-1185">Reference proteome</keyword>
<comment type="caution">
    <text evidence="13">The sequence shown here is derived from an EMBL/GenBank/DDBJ whole genome shotgun (WGS) entry which is preliminary data.</text>
</comment>
<evidence type="ECO:0000259" key="12">
    <source>
        <dbReference type="Pfam" id="PF01138"/>
    </source>
</evidence>
<comment type="similarity">
    <text evidence="3">Belongs to the RNase PH family.</text>
</comment>
<feature type="region of interest" description="Disordered" evidence="10">
    <location>
        <begin position="1"/>
        <end position="49"/>
    </location>
</feature>
<keyword evidence="5" id="KW-0698">rRNA processing</keyword>
<proteinExistence type="inferred from homology"/>
<dbReference type="Gene3D" id="3.30.230.70">
    <property type="entry name" value="GHMP Kinase, N-terminal domain"/>
    <property type="match status" value="1"/>
</dbReference>
<dbReference type="InterPro" id="IPR029058">
    <property type="entry name" value="AB_hydrolase_fold"/>
</dbReference>
<dbReference type="GO" id="GO:0000176">
    <property type="term" value="C:nuclear exosome (RNase complex)"/>
    <property type="evidence" value="ECO:0007669"/>
    <property type="project" value="UniProtKB-ARBA"/>
</dbReference>
<dbReference type="InterPro" id="IPR020568">
    <property type="entry name" value="Ribosomal_Su5_D2-typ_SF"/>
</dbReference>
<evidence type="ECO:0000256" key="7">
    <source>
        <dbReference type="ARBA" id="ARBA00022884"/>
    </source>
</evidence>
<evidence type="ECO:0000256" key="10">
    <source>
        <dbReference type="SAM" id="MobiDB-lite"/>
    </source>
</evidence>
<name>A0AAJ0BI44_9PEZI</name>
<feature type="domain" description="AB hydrolase-1" evidence="11">
    <location>
        <begin position="271"/>
        <end position="544"/>
    </location>
</feature>
<dbReference type="InterPro" id="IPR001247">
    <property type="entry name" value="ExoRNase_PH_dom1"/>
</dbReference>
<evidence type="ECO:0000256" key="6">
    <source>
        <dbReference type="ARBA" id="ARBA00022835"/>
    </source>
</evidence>
<evidence type="ECO:0000256" key="5">
    <source>
        <dbReference type="ARBA" id="ARBA00022552"/>
    </source>
</evidence>
<keyword evidence="6" id="KW-0271">Exosome</keyword>
<dbReference type="GO" id="GO:0034475">
    <property type="term" value="P:U4 snRNA 3'-end processing"/>
    <property type="evidence" value="ECO:0007669"/>
    <property type="project" value="TreeGrafter"/>
</dbReference>
<feature type="compositionally biased region" description="Basic and acidic residues" evidence="10">
    <location>
        <begin position="78"/>
        <end position="90"/>
    </location>
</feature>
<dbReference type="GO" id="GO:0016075">
    <property type="term" value="P:rRNA catabolic process"/>
    <property type="evidence" value="ECO:0007669"/>
    <property type="project" value="TreeGrafter"/>
</dbReference>
<protein>
    <recommendedName>
        <fullName evidence="9">Ribosomal RNA-processing protein 43</fullName>
    </recommendedName>
</protein>
<dbReference type="SUPFAM" id="SSF54211">
    <property type="entry name" value="Ribosomal protein S5 domain 2-like"/>
    <property type="match status" value="1"/>
</dbReference>
<evidence type="ECO:0000256" key="8">
    <source>
        <dbReference type="ARBA" id="ARBA00023242"/>
    </source>
</evidence>
<keyword evidence="8" id="KW-0539">Nucleus</keyword>
<evidence type="ECO:0000313" key="14">
    <source>
        <dbReference type="Proteomes" id="UP001239445"/>
    </source>
</evidence>
<dbReference type="GO" id="GO:0000467">
    <property type="term" value="P:exonucleolytic trimming to generate mature 3'-end of 5.8S rRNA from tricistronic rRNA transcript (SSU-rRNA, 5.8S rRNA, LSU-rRNA)"/>
    <property type="evidence" value="ECO:0007669"/>
    <property type="project" value="TreeGrafter"/>
</dbReference>
<reference evidence="13" key="1">
    <citation type="submission" date="2023-06" db="EMBL/GenBank/DDBJ databases">
        <title>Genome-scale phylogeny and comparative genomics of the fungal order Sordariales.</title>
        <authorList>
            <consortium name="Lawrence Berkeley National Laboratory"/>
            <person name="Hensen N."/>
            <person name="Bonometti L."/>
            <person name="Westerberg I."/>
            <person name="Brannstrom I.O."/>
            <person name="Guillou S."/>
            <person name="Cros-Aarteil S."/>
            <person name="Calhoun S."/>
            <person name="Haridas S."/>
            <person name="Kuo A."/>
            <person name="Mondo S."/>
            <person name="Pangilinan J."/>
            <person name="Riley R."/>
            <person name="Labutti K."/>
            <person name="Andreopoulos B."/>
            <person name="Lipzen A."/>
            <person name="Chen C."/>
            <person name="Yanf M."/>
            <person name="Daum C."/>
            <person name="Ng V."/>
            <person name="Clum A."/>
            <person name="Steindorff A."/>
            <person name="Ohm R."/>
            <person name="Martin F."/>
            <person name="Silar P."/>
            <person name="Natvig D."/>
            <person name="Lalanne C."/>
            <person name="Gautier V."/>
            <person name="Ament-Velasquez S.L."/>
            <person name="Kruys A."/>
            <person name="Hutchinson M.I."/>
            <person name="Powell A.J."/>
            <person name="Barry K."/>
            <person name="Miller A.N."/>
            <person name="Grigoriev I.V."/>
            <person name="Debuchy R."/>
            <person name="Gladieux P."/>
            <person name="Thoren M.H."/>
            <person name="Johannesson H."/>
        </authorList>
    </citation>
    <scope>NUCLEOTIDE SEQUENCE</scope>
    <source>
        <strain evidence="13">PSN4</strain>
    </source>
</reference>
<feature type="compositionally biased region" description="Polar residues" evidence="10">
    <location>
        <begin position="92"/>
        <end position="104"/>
    </location>
</feature>
<sequence>MSRFFARSRANTAPAPHLDNSYRSLLNPDYDSEEAADNDARGMDPARRPSLHRRLRSLPHDANAMASRSWLAVAESRPSGERPPPRKLVKDQNGSGRPSFSLELSDSDAEKDKGLVRRQIARLKGLYRRAEKPVAQTCFWEGVPENTHNSLPKQVRTVNQVRMATWALPCRHTASYIALGAIGLSVGLTLRSLAHHRPKTKLIKSPVSTQLPHLSEADLAELPYPSDILPGARDVDTPYGHIRVFEWGPAEGEKVLLMHGISTPCIALGHLAEELVSRGCRVMLFDFFGRGLSDAPVDLPYDIRLYTSQILLVLSSSALPWTGSDGFHLVGYSLGGGVAVSFARYFPHMVRSLVLVAGGGLIRHEHVSWQSKVLYSTGLFPEWVLERLVRRRLTPQRAANEENMAAEAVDTKQLRRQKNSDASGGDSYDKAVLSTRKPGITVAAVMKWQLTHHEGFIPAFVSSIRYAPIYEQREDWQVLGKVLAERREAQGTVPGMRSGRVLMVLGDTDPVIVREELLHDATGLLGEDAIEAVSLDCGHEIVMTRGETVARPVFFKKETGDQESTLSFSREVFAKLSPHPYLLRQLALKDSTAPTRTNGRSPRDARPIQIHTSSLSHAHGSALVRSGDTTVLCGVRAEVLPVTSIPQFRPRPPRFESSDGGGEDKDDADADAAELKEYDLLVPNIELATGCAPQFLPGVPPSTAAQTVSTRVYSLLHRSRLVDVEALRVWFTEEEEGGGGDEMKDEEEEEETRARVMAYWVLYIDVLFVSLDGNAFDAAWTAVVAALRDTKIPVARWDPEREAVVCSGAGETKGLVTRGLPVACTAAVFLEKEQGEPGDGRHWVLLDPDRLEESLCKEVITAVVDCSGGETRIRAIEKVGGTAIGRELVRGFVGVAEARWREVSQAMDS</sequence>
<dbReference type="GO" id="GO:0071035">
    <property type="term" value="P:nuclear polyadenylation-dependent rRNA catabolic process"/>
    <property type="evidence" value="ECO:0007669"/>
    <property type="project" value="TreeGrafter"/>
</dbReference>
<dbReference type="GO" id="GO:0034473">
    <property type="term" value="P:U1 snRNA 3'-end processing"/>
    <property type="evidence" value="ECO:0007669"/>
    <property type="project" value="TreeGrafter"/>
</dbReference>
<evidence type="ECO:0000256" key="9">
    <source>
        <dbReference type="ARBA" id="ARBA00030617"/>
    </source>
</evidence>
<dbReference type="GO" id="GO:0071038">
    <property type="term" value="P:TRAMP-dependent tRNA surveillance pathway"/>
    <property type="evidence" value="ECO:0007669"/>
    <property type="project" value="TreeGrafter"/>
</dbReference>
<dbReference type="GO" id="GO:0005730">
    <property type="term" value="C:nucleolus"/>
    <property type="evidence" value="ECO:0007669"/>
    <property type="project" value="UniProtKB-SubCell"/>
</dbReference>
<dbReference type="SUPFAM" id="SSF55666">
    <property type="entry name" value="Ribonuclease PH domain 2-like"/>
    <property type="match status" value="1"/>
</dbReference>
<dbReference type="PANTHER" id="PTHR11097">
    <property type="entry name" value="EXOSOME COMPLEX EXONUCLEASE RIBOSOMAL RNA PROCESSING PROTEIN"/>
    <property type="match status" value="1"/>
</dbReference>
<evidence type="ECO:0000256" key="1">
    <source>
        <dbReference type="ARBA" id="ARBA00004496"/>
    </source>
</evidence>
<dbReference type="SUPFAM" id="SSF53474">
    <property type="entry name" value="alpha/beta-Hydrolases"/>
    <property type="match status" value="1"/>
</dbReference>
<feature type="region of interest" description="Disordered" evidence="10">
    <location>
        <begin position="69"/>
        <end position="106"/>
    </location>
</feature>
<dbReference type="AlphaFoldDB" id="A0AAJ0BI44"/>
<evidence type="ECO:0000313" key="13">
    <source>
        <dbReference type="EMBL" id="KAK1758641.1"/>
    </source>
</evidence>
<dbReference type="GO" id="GO:0034476">
    <property type="term" value="P:U5 snRNA 3'-end processing"/>
    <property type="evidence" value="ECO:0007669"/>
    <property type="project" value="TreeGrafter"/>
</dbReference>
<dbReference type="GO" id="GO:0035925">
    <property type="term" value="F:mRNA 3'-UTR AU-rich region binding"/>
    <property type="evidence" value="ECO:0007669"/>
    <property type="project" value="TreeGrafter"/>
</dbReference>
<dbReference type="EMBL" id="MU839829">
    <property type="protein sequence ID" value="KAK1758641.1"/>
    <property type="molecule type" value="Genomic_DNA"/>
</dbReference>
<dbReference type="PANTHER" id="PTHR11097:SF9">
    <property type="entry name" value="EXOSOME COMPLEX COMPONENT RRP43"/>
    <property type="match status" value="1"/>
</dbReference>
<dbReference type="InterPro" id="IPR050590">
    <property type="entry name" value="Exosome_comp_Rrp42_subfam"/>
</dbReference>
<dbReference type="InterPro" id="IPR027408">
    <property type="entry name" value="PNPase/RNase_PH_dom_sf"/>
</dbReference>
<keyword evidence="7" id="KW-0694">RNA-binding</keyword>
<feature type="region of interest" description="Disordered" evidence="10">
    <location>
        <begin position="402"/>
        <end position="430"/>
    </location>
</feature>
<dbReference type="InterPro" id="IPR000073">
    <property type="entry name" value="AB_hydrolase_1"/>
</dbReference>
<feature type="region of interest" description="Disordered" evidence="10">
    <location>
        <begin position="646"/>
        <end position="668"/>
    </location>
</feature>
<dbReference type="Gene3D" id="3.40.50.1820">
    <property type="entry name" value="alpha/beta hydrolase"/>
    <property type="match status" value="1"/>
</dbReference>
<feature type="compositionally biased region" description="Basic and acidic residues" evidence="10">
    <location>
        <begin position="38"/>
        <end position="47"/>
    </location>
</feature>
<dbReference type="InterPro" id="IPR036345">
    <property type="entry name" value="ExoRNase_PH_dom2_sf"/>
</dbReference>
<dbReference type="Pfam" id="PF01138">
    <property type="entry name" value="RNase_PH"/>
    <property type="match status" value="1"/>
</dbReference>
<evidence type="ECO:0000259" key="11">
    <source>
        <dbReference type="Pfam" id="PF00561"/>
    </source>
</evidence>
<evidence type="ECO:0000256" key="3">
    <source>
        <dbReference type="ARBA" id="ARBA00006678"/>
    </source>
</evidence>
<evidence type="ECO:0000256" key="4">
    <source>
        <dbReference type="ARBA" id="ARBA00022490"/>
    </source>
</evidence>
<evidence type="ECO:0000256" key="2">
    <source>
        <dbReference type="ARBA" id="ARBA00004604"/>
    </source>
</evidence>
<comment type="subcellular location">
    <subcellularLocation>
        <location evidence="1">Cytoplasm</location>
    </subcellularLocation>
    <subcellularLocation>
        <location evidence="2">Nucleus</location>
        <location evidence="2">Nucleolus</location>
    </subcellularLocation>
</comment>
<accession>A0AAJ0BI44</accession>
<dbReference type="GO" id="GO:0071028">
    <property type="term" value="P:nuclear mRNA surveillance"/>
    <property type="evidence" value="ECO:0007669"/>
    <property type="project" value="TreeGrafter"/>
</dbReference>
<dbReference type="Pfam" id="PF00561">
    <property type="entry name" value="Abhydrolase_1"/>
    <property type="match status" value="1"/>
</dbReference>
<dbReference type="GO" id="GO:0000177">
    <property type="term" value="C:cytoplasmic exosome (RNase complex)"/>
    <property type="evidence" value="ECO:0007669"/>
    <property type="project" value="TreeGrafter"/>
</dbReference>
<dbReference type="Proteomes" id="UP001239445">
    <property type="component" value="Unassembled WGS sequence"/>
</dbReference>